<evidence type="ECO:0000313" key="1">
    <source>
        <dbReference type="EMBL" id="KFB73021.1"/>
    </source>
</evidence>
<comment type="caution">
    <text evidence="1">The sequence shown here is derived from an EMBL/GenBank/DDBJ whole genome shotgun (WGS) entry which is preliminary data.</text>
</comment>
<name>A0A080LWI4_9PROT</name>
<dbReference type="AlphaFoldDB" id="A0A080LWI4"/>
<dbReference type="Proteomes" id="UP000020077">
    <property type="component" value="Unassembled WGS sequence"/>
</dbReference>
<dbReference type="EMBL" id="JDVG02000298">
    <property type="protein sequence ID" value="KFB73021.1"/>
    <property type="molecule type" value="Genomic_DNA"/>
</dbReference>
<gene>
    <name evidence="1" type="ORF">AW09_001744</name>
</gene>
<accession>A0A080LWI4</accession>
<proteinExistence type="predicted"/>
<sequence length="56" mass="6310">MAFIQANSVNKPKSVNNSCVVNLFKFNGFPLTHFFLDQIKQMGMISFFDANNVAHS</sequence>
<evidence type="ECO:0000313" key="2">
    <source>
        <dbReference type="Proteomes" id="UP000020077"/>
    </source>
</evidence>
<protein>
    <submittedName>
        <fullName evidence="1">Uncharacterized protein</fullName>
    </submittedName>
</protein>
<organism evidence="1 2">
    <name type="scientific">Candidatus Accumulibacter phosphatis</name>
    <dbReference type="NCBI Taxonomy" id="327160"/>
    <lineage>
        <taxon>Bacteria</taxon>
        <taxon>Pseudomonadati</taxon>
        <taxon>Pseudomonadota</taxon>
        <taxon>Betaproteobacteria</taxon>
        <taxon>Candidatus Accumulibacter</taxon>
    </lineage>
</organism>
<reference evidence="1 2" key="1">
    <citation type="submission" date="2014-02" db="EMBL/GenBank/DDBJ databases">
        <title>Expanding our view of genomic diversity in Candidatus Accumulibacter clades.</title>
        <authorList>
            <person name="Skennerton C.T."/>
            <person name="Barr J.J."/>
            <person name="Slater F.R."/>
            <person name="Bond P.L."/>
            <person name="Tyson G.W."/>
        </authorList>
    </citation>
    <scope>NUCLEOTIDE SEQUENCE [LARGE SCALE GENOMIC DNA]</scope>
    <source>
        <strain evidence="2">BA-91</strain>
    </source>
</reference>